<dbReference type="Pfam" id="PF03364">
    <property type="entry name" value="Polyketide_cyc"/>
    <property type="match status" value="1"/>
</dbReference>
<feature type="domain" description="Coenzyme Q-binding protein COQ10 START" evidence="1">
    <location>
        <begin position="10"/>
        <end position="132"/>
    </location>
</feature>
<dbReference type="SUPFAM" id="SSF55961">
    <property type="entry name" value="Bet v1-like"/>
    <property type="match status" value="1"/>
</dbReference>
<name>A0ABD5R9N4_9EURY</name>
<dbReference type="Proteomes" id="UP001596201">
    <property type="component" value="Unassembled WGS sequence"/>
</dbReference>
<reference evidence="2 3" key="1">
    <citation type="journal article" date="2019" name="Int. J. Syst. Evol. Microbiol.">
        <title>The Global Catalogue of Microorganisms (GCM) 10K type strain sequencing project: providing services to taxonomists for standard genome sequencing and annotation.</title>
        <authorList>
            <consortium name="The Broad Institute Genomics Platform"/>
            <consortium name="The Broad Institute Genome Sequencing Center for Infectious Disease"/>
            <person name="Wu L."/>
            <person name="Ma J."/>
        </authorList>
    </citation>
    <scope>NUCLEOTIDE SEQUENCE [LARGE SCALE GENOMIC DNA]</scope>
    <source>
        <strain evidence="2 3">CGMCC 1.12237</strain>
    </source>
</reference>
<proteinExistence type="predicted"/>
<organism evidence="2 3">
    <name type="scientific">Salinirubrum litoreum</name>
    <dbReference type="NCBI Taxonomy" id="1126234"/>
    <lineage>
        <taxon>Archaea</taxon>
        <taxon>Methanobacteriati</taxon>
        <taxon>Methanobacteriota</taxon>
        <taxon>Stenosarchaea group</taxon>
        <taxon>Halobacteria</taxon>
        <taxon>Halobacteriales</taxon>
        <taxon>Haloferacaceae</taxon>
        <taxon>Salinirubrum</taxon>
    </lineage>
</organism>
<evidence type="ECO:0000313" key="3">
    <source>
        <dbReference type="Proteomes" id="UP001596201"/>
    </source>
</evidence>
<dbReference type="EMBL" id="JBHSKX010000001">
    <property type="protein sequence ID" value="MFC5366637.1"/>
    <property type="molecule type" value="Genomic_DNA"/>
</dbReference>
<gene>
    <name evidence="2" type="ORF">ACFPJ5_06770</name>
</gene>
<dbReference type="RefSeq" id="WP_227228024.1">
    <property type="nucleotide sequence ID" value="NZ_JAJCVJ010000001.1"/>
</dbReference>
<dbReference type="AlphaFoldDB" id="A0ABD5R9N4"/>
<dbReference type="InterPro" id="IPR005031">
    <property type="entry name" value="COQ10_START"/>
</dbReference>
<protein>
    <submittedName>
        <fullName evidence="2">SRPBCC family protein</fullName>
    </submittedName>
</protein>
<dbReference type="CDD" id="cd07820">
    <property type="entry name" value="SRPBCC_3"/>
    <property type="match status" value="1"/>
</dbReference>
<comment type="caution">
    <text evidence="2">The sequence shown here is derived from an EMBL/GenBank/DDBJ whole genome shotgun (WGS) entry which is preliminary data.</text>
</comment>
<evidence type="ECO:0000313" key="2">
    <source>
        <dbReference type="EMBL" id="MFC5366637.1"/>
    </source>
</evidence>
<dbReference type="Gene3D" id="3.30.530.20">
    <property type="match status" value="1"/>
</dbReference>
<accession>A0ABD5R9N4</accession>
<sequence length="160" mass="18155">MPVYQRETRVRAPFDEVWSFHSKVSGLEALTPEFMHLAVEEVVGPDGERDPEILEAGSAITMSMRPFGVGPRQRWTSRITDREESPGAAMFRDVMEGGPFRRWVHTHRFFADGDETIVSDRVSYRLPLGPLGDAVGPLAVVGFEPMFRGRHRETKRVLED</sequence>
<dbReference type="InterPro" id="IPR023393">
    <property type="entry name" value="START-like_dom_sf"/>
</dbReference>
<keyword evidence="3" id="KW-1185">Reference proteome</keyword>
<evidence type="ECO:0000259" key="1">
    <source>
        <dbReference type="Pfam" id="PF03364"/>
    </source>
</evidence>